<gene>
    <name evidence="1" type="ORF">ELS17_01135</name>
</gene>
<accession>A0A482Y185</accession>
<dbReference type="OrthoDB" id="269969at2157"/>
<reference evidence="1 2" key="1">
    <citation type="submission" date="2019-02" db="EMBL/GenBank/DDBJ databases">
        <title>Genome analysis provides insights into bioremediation potentialities and Haloocin production by Natrinema altunense strain 4.1R isolated from Chott Douz in Tunisian desert.</title>
        <authorList>
            <person name="Najjari A."/>
            <person name="Youssef N."/>
            <person name="Ben Dhia O."/>
            <person name="Ferjani R."/>
            <person name="El Hidri D."/>
            <person name="Ouzari H.I."/>
            <person name="Cherif A."/>
        </authorList>
    </citation>
    <scope>NUCLEOTIDE SEQUENCE [LARGE SCALE GENOMIC DNA]</scope>
    <source>
        <strain evidence="1 2">4.1R</strain>
    </source>
</reference>
<proteinExistence type="predicted"/>
<dbReference type="Pfam" id="PF03683">
    <property type="entry name" value="UPF0175"/>
    <property type="match status" value="1"/>
</dbReference>
<dbReference type="Proteomes" id="UP000292704">
    <property type="component" value="Unassembled WGS sequence"/>
</dbReference>
<dbReference type="RefSeq" id="WP_007110574.1">
    <property type="nucleotide sequence ID" value="NZ_JNCS01000001.1"/>
</dbReference>
<dbReference type="GO" id="GO:0006355">
    <property type="term" value="P:regulation of DNA-templated transcription"/>
    <property type="evidence" value="ECO:0007669"/>
    <property type="project" value="InterPro"/>
</dbReference>
<dbReference type="AlphaFoldDB" id="A0A482Y185"/>
<evidence type="ECO:0000313" key="2">
    <source>
        <dbReference type="Proteomes" id="UP000292704"/>
    </source>
</evidence>
<sequence length="98" mass="11070">MENVTARMSSEELDLLDRLAEQRDGGRSDAIREAVRRGAREELIRIALERYREGEVGMRGAAEIADVSITRMMREANERGVLSNYDEADLESDADALR</sequence>
<name>A0A482Y185_9EURY</name>
<organism evidence="1 2">
    <name type="scientific">Natrinema altunense</name>
    <dbReference type="NCBI Taxonomy" id="222984"/>
    <lineage>
        <taxon>Archaea</taxon>
        <taxon>Methanobacteriati</taxon>
        <taxon>Methanobacteriota</taxon>
        <taxon>Stenosarchaea group</taxon>
        <taxon>Halobacteria</taxon>
        <taxon>Halobacteriales</taxon>
        <taxon>Natrialbaceae</taxon>
        <taxon>Natrinema</taxon>
    </lineage>
</organism>
<evidence type="ECO:0000313" key="1">
    <source>
        <dbReference type="EMBL" id="RZH68103.1"/>
    </source>
</evidence>
<dbReference type="STRING" id="222984.GCA_000731985_00360"/>
<dbReference type="InterPro" id="IPR005368">
    <property type="entry name" value="UPF0175"/>
</dbReference>
<dbReference type="EMBL" id="SHMR01000001">
    <property type="protein sequence ID" value="RZH68103.1"/>
    <property type="molecule type" value="Genomic_DNA"/>
</dbReference>
<protein>
    <submittedName>
        <fullName evidence="1">Ribbon-helix-helix protein, CopG family</fullName>
    </submittedName>
</protein>
<comment type="caution">
    <text evidence="1">The sequence shown here is derived from an EMBL/GenBank/DDBJ whole genome shotgun (WGS) entry which is preliminary data.</text>
</comment>